<evidence type="ECO:0000313" key="3">
    <source>
        <dbReference type="EMBL" id="KAK7751008.1"/>
    </source>
</evidence>
<dbReference type="EMBL" id="JAKJXP020000055">
    <property type="protein sequence ID" value="KAK7751008.1"/>
    <property type="molecule type" value="Genomic_DNA"/>
</dbReference>
<accession>A0AAN9YMG8</accession>
<protein>
    <recommendedName>
        <fullName evidence="2">NADP-dependent oxidoreductase domain-containing protein</fullName>
    </recommendedName>
</protein>
<evidence type="ECO:0000313" key="4">
    <source>
        <dbReference type="Proteomes" id="UP001320420"/>
    </source>
</evidence>
<dbReference type="Pfam" id="PF00248">
    <property type="entry name" value="Aldo_ket_red"/>
    <property type="match status" value="1"/>
</dbReference>
<evidence type="ECO:0000259" key="2">
    <source>
        <dbReference type="Pfam" id="PF00248"/>
    </source>
</evidence>
<dbReference type="SUPFAM" id="SSF51430">
    <property type="entry name" value="NAD(P)-linked oxidoreductase"/>
    <property type="match status" value="1"/>
</dbReference>
<keyword evidence="4" id="KW-1185">Reference proteome</keyword>
<dbReference type="InterPro" id="IPR036812">
    <property type="entry name" value="NAD(P)_OxRdtase_dom_sf"/>
</dbReference>
<name>A0AAN9YMG8_9PEZI</name>
<feature type="domain" description="NADP-dependent oxidoreductase" evidence="2">
    <location>
        <begin position="35"/>
        <end position="351"/>
    </location>
</feature>
<sequence>MAIPYFNPRSLISVDLSRQFQLETFEVGPHRFPRLLNGLWQLASPSWGSGSAKDQNIALAQLVEQGFVAADMADHYGDAELVYGGFRNSLAPEIREQVYAATKWCIFSPVEEPITTEWVLKQVKERCLRLGGRVELLQFHWYDYEAKEYLDILVELVRITLSHPELVSTIGLCNFDSQHTREACEYVLGKTGTVGIVSNQFSLLDARPRQKMCDVCNKYGLKLLAYGSFQVRPEDILRGKWAYTVTAKGELLPLIVSRNQCLTRPTWQYFDMMNTWGSWEEFQVLLEVLSSIAQKYGVSLTNIATRWVLQQPAVGAVIVGTRLGVSAHGKENARVFDFELDDVDMKAINAVALGEDFGKANAVYAQLGDCGNEYRAMH</sequence>
<dbReference type="Gene3D" id="3.20.20.100">
    <property type="entry name" value="NADP-dependent oxidoreductase domain"/>
    <property type="match status" value="1"/>
</dbReference>
<dbReference type="Proteomes" id="UP001320420">
    <property type="component" value="Unassembled WGS sequence"/>
</dbReference>
<organism evidence="3 4">
    <name type="scientific">Diatrype stigma</name>
    <dbReference type="NCBI Taxonomy" id="117547"/>
    <lineage>
        <taxon>Eukaryota</taxon>
        <taxon>Fungi</taxon>
        <taxon>Dikarya</taxon>
        <taxon>Ascomycota</taxon>
        <taxon>Pezizomycotina</taxon>
        <taxon>Sordariomycetes</taxon>
        <taxon>Xylariomycetidae</taxon>
        <taxon>Xylariales</taxon>
        <taxon>Diatrypaceae</taxon>
        <taxon>Diatrype</taxon>
    </lineage>
</organism>
<keyword evidence="1" id="KW-0560">Oxidoreductase</keyword>
<comment type="caution">
    <text evidence="3">The sequence shown here is derived from an EMBL/GenBank/DDBJ whole genome shotgun (WGS) entry which is preliminary data.</text>
</comment>
<dbReference type="PANTHER" id="PTHR43147:SF2">
    <property type="entry name" value="NADP-DEPENDENT OXIDOREDUCTASE DOMAIN-CONTAINING PROTEIN"/>
    <property type="match status" value="1"/>
</dbReference>
<dbReference type="InterPro" id="IPR023210">
    <property type="entry name" value="NADP_OxRdtase_dom"/>
</dbReference>
<proteinExistence type="predicted"/>
<gene>
    <name evidence="3" type="ORF">SLS62_006993</name>
</gene>
<dbReference type="PANTHER" id="PTHR43147">
    <property type="entry name" value="PROTEIN TAS"/>
    <property type="match status" value="1"/>
</dbReference>
<dbReference type="AlphaFoldDB" id="A0AAN9YMG8"/>
<reference evidence="3 4" key="1">
    <citation type="submission" date="2024-02" db="EMBL/GenBank/DDBJ databases">
        <title>De novo assembly and annotation of 12 fungi associated with fruit tree decline syndrome in Ontario, Canada.</title>
        <authorList>
            <person name="Sulman M."/>
            <person name="Ellouze W."/>
            <person name="Ilyukhin E."/>
        </authorList>
    </citation>
    <scope>NUCLEOTIDE SEQUENCE [LARGE SCALE GENOMIC DNA]</scope>
    <source>
        <strain evidence="3 4">M11/M66-122</strain>
    </source>
</reference>
<dbReference type="GO" id="GO:0016491">
    <property type="term" value="F:oxidoreductase activity"/>
    <property type="evidence" value="ECO:0007669"/>
    <property type="project" value="UniProtKB-KW"/>
</dbReference>
<evidence type="ECO:0000256" key="1">
    <source>
        <dbReference type="ARBA" id="ARBA00023002"/>
    </source>
</evidence>